<evidence type="ECO:0000313" key="2">
    <source>
        <dbReference type="Proteomes" id="UP001524478"/>
    </source>
</evidence>
<evidence type="ECO:0000313" key="1">
    <source>
        <dbReference type="EMBL" id="MCQ4924927.1"/>
    </source>
</evidence>
<sequence length="141" mass="16841">MTRREFIAIYDFIKQFNEEYRTEIGERAEQLLSVINRSGLHDGFQYIEVADIIESIPLENGIDLILEKMINNSEYKTTDKELGLKEEFIRSVKIIGGEDYYINEFDNYIEQINIALEKMSHKTFIDRMYIIMNTIDYFRED</sequence>
<reference evidence="1 2" key="1">
    <citation type="submission" date="2022-06" db="EMBL/GenBank/DDBJ databases">
        <title>Isolation of gut microbiota from human fecal samples.</title>
        <authorList>
            <person name="Pamer E.G."/>
            <person name="Barat B."/>
            <person name="Waligurski E."/>
            <person name="Medina S."/>
            <person name="Paddock L."/>
            <person name="Mostad J."/>
        </authorList>
    </citation>
    <scope>NUCLEOTIDE SEQUENCE [LARGE SCALE GENOMIC DNA]</scope>
    <source>
        <strain evidence="1 2">DFI.7.95</strain>
    </source>
</reference>
<accession>A0ABT1SEK9</accession>
<comment type="caution">
    <text evidence="1">The sequence shown here is derived from an EMBL/GenBank/DDBJ whole genome shotgun (WGS) entry which is preliminary data.</text>
</comment>
<proteinExistence type="predicted"/>
<dbReference type="Proteomes" id="UP001524478">
    <property type="component" value="Unassembled WGS sequence"/>
</dbReference>
<dbReference type="EMBL" id="JANGAC010000016">
    <property type="protein sequence ID" value="MCQ4924927.1"/>
    <property type="molecule type" value="Genomic_DNA"/>
</dbReference>
<name>A0ABT1SEK9_9FIRM</name>
<protein>
    <submittedName>
        <fullName evidence="1">Uncharacterized protein</fullName>
    </submittedName>
</protein>
<gene>
    <name evidence="1" type="ORF">NE686_17630</name>
</gene>
<dbReference type="RefSeq" id="WP_256312518.1">
    <property type="nucleotide sequence ID" value="NZ_JANGAC010000016.1"/>
</dbReference>
<organism evidence="1 2">
    <name type="scientific">Tissierella carlieri</name>
    <dbReference type="NCBI Taxonomy" id="689904"/>
    <lineage>
        <taxon>Bacteria</taxon>
        <taxon>Bacillati</taxon>
        <taxon>Bacillota</taxon>
        <taxon>Tissierellia</taxon>
        <taxon>Tissierellales</taxon>
        <taxon>Tissierellaceae</taxon>
        <taxon>Tissierella</taxon>
    </lineage>
</organism>
<keyword evidence="2" id="KW-1185">Reference proteome</keyword>